<organism evidence="1 2">
    <name type="scientific">Portunus trituberculatus</name>
    <name type="common">Swimming crab</name>
    <name type="synonym">Neptunus trituberculatus</name>
    <dbReference type="NCBI Taxonomy" id="210409"/>
    <lineage>
        <taxon>Eukaryota</taxon>
        <taxon>Metazoa</taxon>
        <taxon>Ecdysozoa</taxon>
        <taxon>Arthropoda</taxon>
        <taxon>Crustacea</taxon>
        <taxon>Multicrustacea</taxon>
        <taxon>Malacostraca</taxon>
        <taxon>Eumalacostraca</taxon>
        <taxon>Eucarida</taxon>
        <taxon>Decapoda</taxon>
        <taxon>Pleocyemata</taxon>
        <taxon>Brachyura</taxon>
        <taxon>Eubrachyura</taxon>
        <taxon>Portunoidea</taxon>
        <taxon>Portunidae</taxon>
        <taxon>Portuninae</taxon>
        <taxon>Portunus</taxon>
    </lineage>
</organism>
<evidence type="ECO:0000313" key="1">
    <source>
        <dbReference type="EMBL" id="MPC82355.1"/>
    </source>
</evidence>
<protein>
    <submittedName>
        <fullName evidence="1">Uncharacterized protein</fullName>
    </submittedName>
</protein>
<evidence type="ECO:0000313" key="2">
    <source>
        <dbReference type="Proteomes" id="UP000324222"/>
    </source>
</evidence>
<reference evidence="1 2" key="1">
    <citation type="submission" date="2019-05" db="EMBL/GenBank/DDBJ databases">
        <title>Another draft genome of Portunus trituberculatus and its Hox gene families provides insights of decapod evolution.</title>
        <authorList>
            <person name="Jeong J.-H."/>
            <person name="Song I."/>
            <person name="Kim S."/>
            <person name="Choi T."/>
            <person name="Kim D."/>
            <person name="Ryu S."/>
            <person name="Kim W."/>
        </authorList>
    </citation>
    <scope>NUCLEOTIDE SEQUENCE [LARGE SCALE GENOMIC DNA]</scope>
    <source>
        <tissue evidence="1">Muscle</tissue>
    </source>
</reference>
<accession>A0A5B7IJ55</accession>
<comment type="caution">
    <text evidence="1">The sequence shown here is derived from an EMBL/GenBank/DDBJ whole genome shotgun (WGS) entry which is preliminary data.</text>
</comment>
<sequence length="109" mass="12306">METKTHRHAIAYQGIVRGGVELWPPLPLIRRRPTPLQTRGVTLGNTGRRVNRGLSGLYSPTCYLSTCLPTHLSTCIFTWLLFHFTSLLDSLSINPPTYLCVLFLLHLFA</sequence>
<gene>
    <name evidence="1" type="ORF">E2C01_077014</name>
</gene>
<dbReference type="Proteomes" id="UP000324222">
    <property type="component" value="Unassembled WGS sequence"/>
</dbReference>
<proteinExistence type="predicted"/>
<keyword evidence="2" id="KW-1185">Reference proteome</keyword>
<dbReference type="EMBL" id="VSRR010059511">
    <property type="protein sequence ID" value="MPC82355.1"/>
    <property type="molecule type" value="Genomic_DNA"/>
</dbReference>
<name>A0A5B7IJ55_PORTR</name>
<dbReference type="AlphaFoldDB" id="A0A5B7IJ55"/>